<keyword evidence="5" id="KW-1185">Reference proteome</keyword>
<dbReference type="GO" id="GO:0003677">
    <property type="term" value="F:DNA binding"/>
    <property type="evidence" value="ECO:0007669"/>
    <property type="project" value="UniProtKB-KW"/>
</dbReference>
<organism evidence="4 5">
    <name type="scientific">Massilia pinisoli</name>
    <dbReference type="NCBI Taxonomy" id="1772194"/>
    <lineage>
        <taxon>Bacteria</taxon>
        <taxon>Pseudomonadati</taxon>
        <taxon>Pseudomonadota</taxon>
        <taxon>Betaproteobacteria</taxon>
        <taxon>Burkholderiales</taxon>
        <taxon>Oxalobacteraceae</taxon>
        <taxon>Telluria group</taxon>
        <taxon>Massilia</taxon>
    </lineage>
</organism>
<dbReference type="PANTHER" id="PTHR30629:SF2">
    <property type="entry name" value="PROPHAGE INTEGRASE INTS-RELATED"/>
    <property type="match status" value="1"/>
</dbReference>
<reference evidence="4 5" key="1">
    <citation type="submission" date="2022-08" db="EMBL/GenBank/DDBJ databases">
        <title>Reclassification of Massilia species as members of the genera Telluria, Duganella, Pseudoduganella, Mokoshia gen. nov. and Zemynaea gen. nov. using orthogonal and non-orthogonal genome-based approaches.</title>
        <authorList>
            <person name="Bowman J.P."/>
        </authorList>
    </citation>
    <scope>NUCLEOTIDE SEQUENCE [LARGE SCALE GENOMIC DNA]</scope>
    <source>
        <strain evidence="4 5">JCM 31316</strain>
    </source>
</reference>
<dbReference type="InterPro" id="IPR050808">
    <property type="entry name" value="Phage_Integrase"/>
</dbReference>
<proteinExistence type="inferred from homology"/>
<evidence type="ECO:0000313" key="5">
    <source>
        <dbReference type="Proteomes" id="UP001204151"/>
    </source>
</evidence>
<dbReference type="InterPro" id="IPR038488">
    <property type="entry name" value="Integrase_DNA-bd_sf"/>
</dbReference>
<gene>
    <name evidence="4" type="ORF">NX784_03760</name>
</gene>
<evidence type="ECO:0000256" key="2">
    <source>
        <dbReference type="ARBA" id="ARBA00022908"/>
    </source>
</evidence>
<dbReference type="Proteomes" id="UP001204151">
    <property type="component" value="Unassembled WGS sequence"/>
</dbReference>
<dbReference type="PANTHER" id="PTHR30629">
    <property type="entry name" value="PROPHAGE INTEGRASE"/>
    <property type="match status" value="1"/>
</dbReference>
<accession>A0ABT1ZLE9</accession>
<evidence type="ECO:0000256" key="1">
    <source>
        <dbReference type="ARBA" id="ARBA00008857"/>
    </source>
</evidence>
<protein>
    <submittedName>
        <fullName evidence="4">Arm DNA-binding domain-containing protein</fullName>
    </submittedName>
</protein>
<dbReference type="RefSeq" id="WP_258815352.1">
    <property type="nucleotide sequence ID" value="NZ_JANUGW010000002.1"/>
</dbReference>
<comment type="caution">
    <text evidence="4">The sequence shown here is derived from an EMBL/GenBank/DDBJ whole genome shotgun (WGS) entry which is preliminary data.</text>
</comment>
<comment type="similarity">
    <text evidence="1">Belongs to the 'phage' integrase family.</text>
</comment>
<keyword evidence="4" id="KW-0238">DNA-binding</keyword>
<name>A0ABT1ZLE9_9BURK</name>
<evidence type="ECO:0000259" key="3">
    <source>
        <dbReference type="Pfam" id="PF13356"/>
    </source>
</evidence>
<feature type="domain" description="Integrase DNA-binding" evidence="3">
    <location>
        <begin position="2"/>
        <end position="87"/>
    </location>
</feature>
<dbReference type="InterPro" id="IPR025166">
    <property type="entry name" value="Integrase_DNA_bind_dom"/>
</dbReference>
<dbReference type="Gene3D" id="3.30.160.390">
    <property type="entry name" value="Integrase, DNA-binding domain"/>
    <property type="match status" value="1"/>
</dbReference>
<evidence type="ECO:0000313" key="4">
    <source>
        <dbReference type="EMBL" id="MCS0580700.1"/>
    </source>
</evidence>
<dbReference type="Pfam" id="PF13356">
    <property type="entry name" value="Arm-DNA-bind_3"/>
    <property type="match status" value="1"/>
</dbReference>
<dbReference type="EMBL" id="JANUGW010000002">
    <property type="protein sequence ID" value="MCS0580700.1"/>
    <property type="molecule type" value="Genomic_DNA"/>
</dbReference>
<sequence>MLTDTALRSLKPKENPYKVSDRDRLYVYVLASGTILFRYNYSINGRQETLVLGRYGPGGIKFAETRELLIEAKKGLAAGRSPARQKASVTERKRDENTFGEWGEEWLEKYDGRIDQGHAARRTSATWSGHSGN</sequence>
<keyword evidence="2" id="KW-0229">DNA integration</keyword>